<accession>A0A7Z2VFG0</accession>
<keyword evidence="2" id="KW-1185">Reference proteome</keyword>
<dbReference type="InterPro" id="IPR052209">
    <property type="entry name" value="CbiZ"/>
</dbReference>
<keyword evidence="1" id="KW-0378">Hydrolase</keyword>
<proteinExistence type="predicted"/>
<dbReference type="Pfam" id="PF01955">
    <property type="entry name" value="CbiZ"/>
    <property type="match status" value="1"/>
</dbReference>
<protein>
    <submittedName>
        <fullName evidence="1">Adenosylcobinamide amidohydrolase</fullName>
    </submittedName>
</protein>
<organism evidence="1 2">
    <name type="scientific">Cohnella herbarum</name>
    <dbReference type="NCBI Taxonomy" id="2728023"/>
    <lineage>
        <taxon>Bacteria</taxon>
        <taxon>Bacillati</taxon>
        <taxon>Bacillota</taxon>
        <taxon>Bacilli</taxon>
        <taxon>Bacillales</taxon>
        <taxon>Paenibacillaceae</taxon>
        <taxon>Cohnella</taxon>
    </lineage>
</organism>
<dbReference type="GO" id="GO:0016787">
    <property type="term" value="F:hydrolase activity"/>
    <property type="evidence" value="ECO:0007669"/>
    <property type="project" value="UniProtKB-KW"/>
</dbReference>
<dbReference type="AlphaFoldDB" id="A0A7Z2VFG0"/>
<dbReference type="InterPro" id="IPR002808">
    <property type="entry name" value="AdoCbi_amidolase"/>
</dbReference>
<dbReference type="RefSeq" id="WP_169278445.1">
    <property type="nucleotide sequence ID" value="NZ_CP051680.1"/>
</dbReference>
<reference evidence="1 2" key="1">
    <citation type="submission" date="2020-04" db="EMBL/GenBank/DDBJ databases">
        <title>Genome sequencing of novel species.</title>
        <authorList>
            <person name="Heo J."/>
            <person name="Kim S.-J."/>
            <person name="Kim J.-S."/>
            <person name="Hong S.-B."/>
            <person name="Kwon S.-W."/>
        </authorList>
    </citation>
    <scope>NUCLEOTIDE SEQUENCE [LARGE SCALE GENOMIC DNA]</scope>
    <source>
        <strain evidence="1 2">MFER-1</strain>
    </source>
</reference>
<gene>
    <name evidence="1" type="ORF">HH215_02395</name>
</gene>
<sequence length="242" mass="26340">MTQPFRDRTVTVYRSALWPELELRYVANEGHVLIRSDDIYDVLSNAPYRGGASKANRFVNWKVPLTYNCSDPASMMREEMHLWGYPPDMAIGLQTAAHITHSAFAEENGDEFKLLVCASAGTGNAARAGLVRETFSAYVPGTINIMIFVDGKMTHSAMVNAIISATEAKSAALDDLKVKDYAHDRVATGTTTDTVLVAVSQSDTYAPIHQYAGAATTIGNAIGRLAYEAVYEAVRTQGEPLL</sequence>
<evidence type="ECO:0000313" key="2">
    <source>
        <dbReference type="Proteomes" id="UP000502248"/>
    </source>
</evidence>
<dbReference type="EMBL" id="CP051680">
    <property type="protein sequence ID" value="QJD82142.1"/>
    <property type="molecule type" value="Genomic_DNA"/>
</dbReference>
<dbReference type="Proteomes" id="UP000502248">
    <property type="component" value="Chromosome"/>
</dbReference>
<dbReference type="PANTHER" id="PTHR35336">
    <property type="entry name" value="ADENOSYLCOBINAMIDE AMIDOHYDROLASE"/>
    <property type="match status" value="1"/>
</dbReference>
<dbReference type="PANTHER" id="PTHR35336:SF5">
    <property type="entry name" value="ADENOSYLCOBINAMIDE AMIDOHYDROLASE"/>
    <property type="match status" value="1"/>
</dbReference>
<dbReference type="KEGG" id="cheb:HH215_02395"/>
<name>A0A7Z2VFG0_9BACL</name>
<evidence type="ECO:0000313" key="1">
    <source>
        <dbReference type="EMBL" id="QJD82142.1"/>
    </source>
</evidence>